<proteinExistence type="evidence at transcript level"/>
<evidence type="ECO:0000313" key="3">
    <source>
        <dbReference type="EMBL" id="JAC27865.1"/>
    </source>
</evidence>
<accession>A0A023G4S1</accession>
<sequence length="138" mass="14531">MKCTLCFVLFMVISNVIVEAIYATLGQSHCHGPCDPLSNIQQCQNGCLCYRRKSKPRLGDCLKPGHSVPGTHEHPRHVPKLPSRVPLPGTAGVGSPLGRPLPPAPGSPGALKGPLGPGSPINRPLPPLPGSPGPHRRQ</sequence>
<keyword evidence="2" id="KW-0732">Signal</keyword>
<name>A0A023G4S1_AMBTT</name>
<organism evidence="3">
    <name type="scientific">Amblyomma triste</name>
    <name type="common">Neotropical tick</name>
    <dbReference type="NCBI Taxonomy" id="251400"/>
    <lineage>
        <taxon>Eukaryota</taxon>
        <taxon>Metazoa</taxon>
        <taxon>Ecdysozoa</taxon>
        <taxon>Arthropoda</taxon>
        <taxon>Chelicerata</taxon>
        <taxon>Arachnida</taxon>
        <taxon>Acari</taxon>
        <taxon>Parasitiformes</taxon>
        <taxon>Ixodida</taxon>
        <taxon>Ixodoidea</taxon>
        <taxon>Ixodidae</taxon>
        <taxon>Amblyomminae</taxon>
        <taxon>Amblyomma</taxon>
    </lineage>
</organism>
<evidence type="ECO:0000256" key="2">
    <source>
        <dbReference type="SAM" id="SignalP"/>
    </source>
</evidence>
<feature type="region of interest" description="Disordered" evidence="1">
    <location>
        <begin position="60"/>
        <end position="138"/>
    </location>
</feature>
<feature type="compositionally biased region" description="Low complexity" evidence="1">
    <location>
        <begin position="107"/>
        <end position="122"/>
    </location>
</feature>
<feature type="signal peptide" evidence="2">
    <location>
        <begin position="1"/>
        <end position="20"/>
    </location>
</feature>
<feature type="chain" id="PRO_5001516384" evidence="2">
    <location>
        <begin position="21"/>
        <end position="138"/>
    </location>
</feature>
<dbReference type="EMBL" id="GBBM01007553">
    <property type="protein sequence ID" value="JAC27865.1"/>
    <property type="molecule type" value="mRNA"/>
</dbReference>
<protein>
    <submittedName>
        <fullName evidence="3">Putative secreted protein</fullName>
    </submittedName>
</protein>
<reference evidence="3" key="1">
    <citation type="submission" date="2014-03" db="EMBL/GenBank/DDBJ databases">
        <title>The sialotranscriptome of Amblyomma triste, Amblyomma parvum and Amblyomma cajennense ticks, uncovered by 454-based RNA-seq.</title>
        <authorList>
            <person name="Garcia G.R."/>
            <person name="Gardinassi L.G."/>
            <person name="Ribeiro J.M."/>
            <person name="Anatriello E."/>
            <person name="Ferreira B.R."/>
            <person name="Moreira H.N."/>
            <person name="Mafra C."/>
            <person name="Olegario M.M."/>
            <person name="Szabo P.J."/>
            <person name="Miranda-Santos I.K."/>
            <person name="Maruyama S.R."/>
        </authorList>
    </citation>
    <scope>NUCLEOTIDE SEQUENCE</scope>
    <source>
        <strain evidence="3">Mato Grasso do Sul</strain>
        <tissue evidence="3">Salivary glands</tissue>
    </source>
</reference>
<dbReference type="AlphaFoldDB" id="A0A023G4S1"/>
<feature type="compositionally biased region" description="Pro residues" evidence="1">
    <location>
        <begin position="123"/>
        <end position="132"/>
    </location>
</feature>
<evidence type="ECO:0000256" key="1">
    <source>
        <dbReference type="SAM" id="MobiDB-lite"/>
    </source>
</evidence>